<reference evidence="2 3" key="1">
    <citation type="submission" date="2024-04" db="EMBL/GenBank/DDBJ databases">
        <title>Phyllosticta paracitricarpa is synonymous to the EU quarantine fungus P. citricarpa based on phylogenomic analyses.</title>
        <authorList>
            <consortium name="Lawrence Berkeley National Laboratory"/>
            <person name="Van ingen-buijs V.A."/>
            <person name="Van westerhoven A.C."/>
            <person name="Haridas S."/>
            <person name="Skiadas P."/>
            <person name="Martin F."/>
            <person name="Groenewald J.Z."/>
            <person name="Crous P.W."/>
            <person name="Seidl M.F."/>
        </authorList>
    </citation>
    <scope>NUCLEOTIDE SEQUENCE [LARGE SCALE GENOMIC DNA]</scope>
    <source>
        <strain evidence="2 3">CPC 17464</strain>
    </source>
</reference>
<feature type="compositionally biased region" description="Basic residues" evidence="1">
    <location>
        <begin position="304"/>
        <end position="320"/>
    </location>
</feature>
<feature type="compositionally biased region" description="Polar residues" evidence="1">
    <location>
        <begin position="915"/>
        <end position="942"/>
    </location>
</feature>
<feature type="compositionally biased region" description="Polar residues" evidence="1">
    <location>
        <begin position="756"/>
        <end position="766"/>
    </location>
</feature>
<feature type="region of interest" description="Disordered" evidence="1">
    <location>
        <begin position="270"/>
        <end position="328"/>
    </location>
</feature>
<feature type="compositionally biased region" description="Basic and acidic residues" evidence="1">
    <location>
        <begin position="1260"/>
        <end position="1269"/>
    </location>
</feature>
<name>A0ABR1LGF6_9PEZI</name>
<keyword evidence="3" id="KW-1185">Reference proteome</keyword>
<organism evidence="2 3">
    <name type="scientific">Phyllosticta citribraziliensis</name>
    <dbReference type="NCBI Taxonomy" id="989973"/>
    <lineage>
        <taxon>Eukaryota</taxon>
        <taxon>Fungi</taxon>
        <taxon>Dikarya</taxon>
        <taxon>Ascomycota</taxon>
        <taxon>Pezizomycotina</taxon>
        <taxon>Dothideomycetes</taxon>
        <taxon>Dothideomycetes incertae sedis</taxon>
        <taxon>Botryosphaeriales</taxon>
        <taxon>Phyllostictaceae</taxon>
        <taxon>Phyllosticta</taxon>
    </lineage>
</organism>
<dbReference type="EMBL" id="JBBPEH010000009">
    <property type="protein sequence ID" value="KAK7534296.1"/>
    <property type="molecule type" value="Genomic_DNA"/>
</dbReference>
<feature type="compositionally biased region" description="Basic and acidic residues" evidence="1">
    <location>
        <begin position="206"/>
        <end position="222"/>
    </location>
</feature>
<dbReference type="GeneID" id="92036585"/>
<feature type="compositionally biased region" description="Polar residues" evidence="1">
    <location>
        <begin position="775"/>
        <end position="784"/>
    </location>
</feature>
<feature type="compositionally biased region" description="Low complexity" evidence="1">
    <location>
        <begin position="94"/>
        <end position="117"/>
    </location>
</feature>
<protein>
    <submittedName>
        <fullName evidence="2">Uncharacterized protein</fullName>
    </submittedName>
</protein>
<feature type="compositionally biased region" description="Low complexity" evidence="1">
    <location>
        <begin position="569"/>
        <end position="579"/>
    </location>
</feature>
<feature type="region of interest" description="Disordered" evidence="1">
    <location>
        <begin position="444"/>
        <end position="479"/>
    </location>
</feature>
<proteinExistence type="predicted"/>
<comment type="caution">
    <text evidence="2">The sequence shown here is derived from an EMBL/GenBank/DDBJ whole genome shotgun (WGS) entry which is preliminary data.</text>
</comment>
<feature type="region of interest" description="Disordered" evidence="1">
    <location>
        <begin position="1119"/>
        <end position="1153"/>
    </location>
</feature>
<feature type="region of interest" description="Disordered" evidence="1">
    <location>
        <begin position="732"/>
        <end position="807"/>
    </location>
</feature>
<accession>A0ABR1LGF6</accession>
<feature type="compositionally biased region" description="Basic and acidic residues" evidence="1">
    <location>
        <begin position="1307"/>
        <end position="1352"/>
    </location>
</feature>
<feature type="region of interest" description="Disordered" evidence="1">
    <location>
        <begin position="657"/>
        <end position="676"/>
    </location>
</feature>
<feature type="region of interest" description="Disordered" evidence="1">
    <location>
        <begin position="1"/>
        <end position="161"/>
    </location>
</feature>
<feature type="compositionally biased region" description="Polar residues" evidence="1">
    <location>
        <begin position="881"/>
        <end position="904"/>
    </location>
</feature>
<feature type="region of interest" description="Disordered" evidence="1">
    <location>
        <begin position="1292"/>
        <end position="1364"/>
    </location>
</feature>
<dbReference type="Proteomes" id="UP001360953">
    <property type="component" value="Unassembled WGS sequence"/>
</dbReference>
<evidence type="ECO:0000313" key="3">
    <source>
        <dbReference type="Proteomes" id="UP001360953"/>
    </source>
</evidence>
<feature type="compositionally biased region" description="Low complexity" evidence="1">
    <location>
        <begin position="447"/>
        <end position="459"/>
    </location>
</feature>
<feature type="compositionally biased region" description="Acidic residues" evidence="1">
    <location>
        <begin position="223"/>
        <end position="237"/>
    </location>
</feature>
<evidence type="ECO:0000313" key="2">
    <source>
        <dbReference type="EMBL" id="KAK7534296.1"/>
    </source>
</evidence>
<feature type="compositionally biased region" description="Polar residues" evidence="1">
    <location>
        <begin position="657"/>
        <end position="673"/>
    </location>
</feature>
<feature type="compositionally biased region" description="Low complexity" evidence="1">
    <location>
        <begin position="396"/>
        <end position="411"/>
    </location>
</feature>
<feature type="region of interest" description="Disordered" evidence="1">
    <location>
        <begin position="567"/>
        <end position="587"/>
    </location>
</feature>
<feature type="compositionally biased region" description="Basic residues" evidence="1">
    <location>
        <begin position="1353"/>
        <end position="1364"/>
    </location>
</feature>
<dbReference type="RefSeq" id="XP_066653335.1">
    <property type="nucleotide sequence ID" value="XM_066803679.1"/>
</dbReference>
<feature type="region of interest" description="Disordered" evidence="1">
    <location>
        <begin position="391"/>
        <end position="425"/>
    </location>
</feature>
<sequence length="1364" mass="150592">MAPSRRGGRHDSLRRQVSQLFNASADKADVPPVPPISQSLPATPRQEGKPLEQQRQQRRKGQPPVAKTEGISRGARKRDKLADEQHARHPPTKSPSAPTNSRPTPSTSTAPAFPSKAGHTSRDMPRPSRSKKQPDTPAITGTHHFKPKAKIFPQEQDDSAADATTRLAMRQALANLSGFVYKPTYEHHDLRSKPQCRSPQLLPSDAKMKEEEERQKRMKSPDEAMEASEDETELSDEEIEHLLHVARRMKEEDQEQRVRDIEASKEKLKHLFDAESDDPVSVDVAVPSMPGASPMEARNSRPQVVKKRAKQKAKKKKKKTTASEKTPGVGVARDVPVVIGWPAGVKMPDKLRTSFGRDEVFSTSHAVKIAHRPNTMADLLSEGHELTLHAEAPAATTSSPTSSTSKGSTVTRIPRPKANSVLSSARSAVSDDTVLTMIPLHRRRTDSSSITAASRASSSPLLFLGPPMPEDSDSDNEDALSISTMDDAKNTAEDEAAPDEFTKLLASDLVHPWPNLWEKDPSGWSQDTRREDEDAYDQVRQLLIDVWMALTGQKKATQEVADVFASMLPDNSDSNPSSKRSSKDSVKKRFSRDSFKLKRISSSSAKVPAVDDLKTLNHPYNDSPLGSLALKSPMDTRLSFGSNKSVIASFDKRHSGNTDIESLQPSNISQRSSGGHGGIFSPINAIFKRKEGSQPNLGQRNSCPDSIFSTSQPVLARKESNLSFVRKVSSGDETITGEKSRGPPMGNLHSRKPNLTIRTSKSSTELRSPGLEGATSATETATPTKRSRFMGSLENLFTPKKSSSTARGSFEADDYFATTPFDAPPVPKLPPEYAHNASQISTPLPSTPNGSFLSHKTSRVATPVPLTPGSARFKRSMSQLSTCTTVPPSPGSSQLNRSTSQLSTEVPPARGSSLFHRSTSQLSTIEPTTPGSSFFGRSTPNLAGSIPPTPGSVRSKSRSFTRIFRSLGGKKKEEEEEEEYHEPLTHVDPAIFEELLEELIVSFTNWHNSNMPTSFPLTGLAVQAARALVAYTSTILESLHDFDDDCDNIDHQHARLIWITENLDVPLSSCPFEKAPEMSPEYIAAGHCDVWAMKFLAWAEEQDELVRYIEHDVPATFFDDDNTENIEKDSSRKTTTADGSGSPRSRAANRRKGLDAPGRCETLKRRLDWCEIDSRLATHLNFDGPLELTTAEVAEAGGEGRPLTAAAARKRFEALVHEVGNDARWAVCAEQIARLAGLVGRDAIAGMEAKRLVKVWEEQNEQDRVERKKMEKKRRQEKATKMMMVGMGRRGMGVSRAAGDSNLKIKKREDVVVDGKEKERKDTKEKEKKDKERERVEKKEKERAKKEREKARGKGKHKIHMPWK</sequence>
<feature type="region of interest" description="Disordered" evidence="1">
    <location>
        <begin position="881"/>
        <end position="958"/>
    </location>
</feature>
<gene>
    <name evidence="2" type="ORF">J3D65DRAFT_679238</name>
</gene>
<evidence type="ECO:0000256" key="1">
    <source>
        <dbReference type="SAM" id="MobiDB-lite"/>
    </source>
</evidence>
<feature type="region of interest" description="Disordered" evidence="1">
    <location>
        <begin position="186"/>
        <end position="237"/>
    </location>
</feature>
<feature type="compositionally biased region" description="Polar residues" evidence="1">
    <location>
        <begin position="1133"/>
        <end position="1143"/>
    </location>
</feature>
<feature type="region of interest" description="Disordered" evidence="1">
    <location>
        <begin position="1260"/>
        <end position="1279"/>
    </location>
</feature>